<reference evidence="3" key="2">
    <citation type="submission" date="2016-11" db="EMBL/GenBank/DDBJ databases">
        <authorList>
            <person name="Jaros S."/>
            <person name="Januszkiewicz K."/>
            <person name="Wedrychowicz H."/>
        </authorList>
    </citation>
    <scope>NUCLEOTIDE SEQUENCE [LARGE SCALE GENOMIC DNA]</scope>
    <source>
        <strain evidence="3">DSM 27989</strain>
    </source>
</reference>
<name>A0A1M6Y130_9FLAO</name>
<sequence>MNKILLTFLCLMSLSNLKAQQIEFGPTIGYRFNNIVDREVGERRRAVIGDALWDVEYGFQAVYNFRKPSEVMNYRLTAFYNNQQKGSRSEYDSSKQIKINTDGFGLMFGVAREVTTNWILTMNIGIGINKMDTKNYYNDEAPQFYYFHKLSYDIVPKESEVAFLYQIGVERVIIQNKLLAFVDFHGDAGISKMNSSIGKYGNQGLGFGLELRYLVDLSKKE</sequence>
<reference evidence="2" key="5">
    <citation type="submission" date="2024-05" db="EMBL/GenBank/DDBJ databases">
        <authorList>
            <person name="Sun Q."/>
            <person name="Zhou Y."/>
        </authorList>
    </citation>
    <scope>NUCLEOTIDE SEQUENCE</scope>
    <source>
        <strain evidence="2">CGMCC 1.12707</strain>
    </source>
</reference>
<keyword evidence="1" id="KW-0732">Signal</keyword>
<reference evidence="5" key="4">
    <citation type="journal article" date="2019" name="Int. J. Syst. Evol. Microbiol.">
        <title>The Global Catalogue of Microorganisms (GCM) 10K type strain sequencing project: providing services to taxonomists for standard genome sequencing and annotation.</title>
        <authorList>
            <consortium name="The Broad Institute Genomics Platform"/>
            <consortium name="The Broad Institute Genome Sequencing Center for Infectious Disease"/>
            <person name="Wu L."/>
            <person name="Ma J."/>
        </authorList>
    </citation>
    <scope>NUCLEOTIDE SEQUENCE [LARGE SCALE GENOMIC DNA]</scope>
    <source>
        <strain evidence="5">CGMCC 1.12707</strain>
    </source>
</reference>
<dbReference type="RefSeq" id="WP_143147275.1">
    <property type="nucleotide sequence ID" value="NZ_BMFL01000005.1"/>
</dbReference>
<dbReference type="Proteomes" id="UP000184120">
    <property type="component" value="Unassembled WGS sequence"/>
</dbReference>
<keyword evidence="5" id="KW-1185">Reference proteome</keyword>
<evidence type="ECO:0000256" key="1">
    <source>
        <dbReference type="SAM" id="SignalP"/>
    </source>
</evidence>
<proteinExistence type="predicted"/>
<gene>
    <name evidence="2" type="ORF">GCM10010984_09380</name>
    <name evidence="3" type="ORF">SAMN05443634_10643</name>
</gene>
<feature type="chain" id="PRO_5012274553" description="Outer membrane protein beta-barrel domain-containing protein" evidence="1">
    <location>
        <begin position="20"/>
        <end position="221"/>
    </location>
</feature>
<protein>
    <recommendedName>
        <fullName evidence="6">Outer membrane protein beta-barrel domain-containing protein</fullName>
    </recommendedName>
</protein>
<dbReference type="AlphaFoldDB" id="A0A1M6Y130"/>
<evidence type="ECO:0008006" key="6">
    <source>
        <dbReference type="Google" id="ProtNLM"/>
    </source>
</evidence>
<accession>A0A1M6Y130</accession>
<reference evidence="4" key="3">
    <citation type="submission" date="2016-11" db="EMBL/GenBank/DDBJ databases">
        <authorList>
            <person name="Varghese N."/>
            <person name="Submissions S."/>
        </authorList>
    </citation>
    <scope>NUCLEOTIDE SEQUENCE [LARGE SCALE GENOMIC DNA]</scope>
    <source>
        <strain evidence="4">DSM 27989</strain>
    </source>
</reference>
<dbReference type="OrthoDB" id="1346359at2"/>
<evidence type="ECO:0000313" key="5">
    <source>
        <dbReference type="Proteomes" id="UP000650994"/>
    </source>
</evidence>
<evidence type="ECO:0000313" key="3">
    <source>
        <dbReference type="EMBL" id="SHL11930.1"/>
    </source>
</evidence>
<reference evidence="2" key="1">
    <citation type="journal article" date="2014" name="Int. J. Syst. Evol. Microbiol.">
        <title>Complete genome of a new Firmicutes species belonging to the dominant human colonic microbiota ('Ruminococcus bicirculans') reveals two chromosomes and a selective capacity to utilize plant glucans.</title>
        <authorList>
            <consortium name="NISC Comparative Sequencing Program"/>
            <person name="Wegmann U."/>
            <person name="Louis P."/>
            <person name="Goesmann A."/>
            <person name="Henrissat B."/>
            <person name="Duncan S.H."/>
            <person name="Flint H.J."/>
        </authorList>
    </citation>
    <scope>NUCLEOTIDE SEQUENCE</scope>
    <source>
        <strain evidence="2">CGMCC 1.12707</strain>
    </source>
</reference>
<feature type="signal peptide" evidence="1">
    <location>
        <begin position="1"/>
        <end position="19"/>
    </location>
</feature>
<evidence type="ECO:0000313" key="4">
    <source>
        <dbReference type="Proteomes" id="UP000184120"/>
    </source>
</evidence>
<dbReference type="EMBL" id="BMFL01000005">
    <property type="protein sequence ID" value="GGE93863.1"/>
    <property type="molecule type" value="Genomic_DNA"/>
</dbReference>
<organism evidence="3 4">
    <name type="scientific">Chishuiella changwenlii</name>
    <dbReference type="NCBI Taxonomy" id="1434701"/>
    <lineage>
        <taxon>Bacteria</taxon>
        <taxon>Pseudomonadati</taxon>
        <taxon>Bacteroidota</taxon>
        <taxon>Flavobacteriia</taxon>
        <taxon>Flavobacteriales</taxon>
        <taxon>Weeksellaceae</taxon>
        <taxon>Chishuiella</taxon>
    </lineage>
</organism>
<evidence type="ECO:0000313" key="2">
    <source>
        <dbReference type="EMBL" id="GGE93863.1"/>
    </source>
</evidence>
<dbReference type="EMBL" id="FRBH01000006">
    <property type="protein sequence ID" value="SHL11930.1"/>
    <property type="molecule type" value="Genomic_DNA"/>
</dbReference>
<dbReference type="Proteomes" id="UP000650994">
    <property type="component" value="Unassembled WGS sequence"/>
</dbReference>
<dbReference type="STRING" id="1434701.SAMN05443634_10643"/>